<dbReference type="Proteomes" id="UP000053240">
    <property type="component" value="Unassembled WGS sequence"/>
</dbReference>
<dbReference type="InParanoid" id="A0A0N1PFM3"/>
<accession>A0A0N1PFM3</accession>
<dbReference type="KEGG" id="pmac:106715970"/>
<organism evidence="2 3">
    <name type="scientific">Papilio machaon</name>
    <name type="common">Old World swallowtail butterfly</name>
    <dbReference type="NCBI Taxonomy" id="76193"/>
    <lineage>
        <taxon>Eukaryota</taxon>
        <taxon>Metazoa</taxon>
        <taxon>Ecdysozoa</taxon>
        <taxon>Arthropoda</taxon>
        <taxon>Hexapoda</taxon>
        <taxon>Insecta</taxon>
        <taxon>Pterygota</taxon>
        <taxon>Neoptera</taxon>
        <taxon>Endopterygota</taxon>
        <taxon>Lepidoptera</taxon>
        <taxon>Glossata</taxon>
        <taxon>Ditrysia</taxon>
        <taxon>Papilionoidea</taxon>
        <taxon>Papilionidae</taxon>
        <taxon>Papilioninae</taxon>
        <taxon>Papilio</taxon>
    </lineage>
</organism>
<protein>
    <submittedName>
        <fullName evidence="2">Uncharacterized protein</fullName>
    </submittedName>
</protein>
<dbReference type="EMBL" id="KQ460955">
    <property type="protein sequence ID" value="KPJ10242.1"/>
    <property type="molecule type" value="Genomic_DNA"/>
</dbReference>
<reference evidence="2 3" key="1">
    <citation type="journal article" date="2015" name="Nat. Commun.">
        <title>Outbred genome sequencing and CRISPR/Cas9 gene editing in butterflies.</title>
        <authorList>
            <person name="Li X."/>
            <person name="Fan D."/>
            <person name="Zhang W."/>
            <person name="Liu G."/>
            <person name="Zhang L."/>
            <person name="Zhao L."/>
            <person name="Fang X."/>
            <person name="Chen L."/>
            <person name="Dong Y."/>
            <person name="Chen Y."/>
            <person name="Ding Y."/>
            <person name="Zhao R."/>
            <person name="Feng M."/>
            <person name="Zhu Y."/>
            <person name="Feng Y."/>
            <person name="Jiang X."/>
            <person name="Zhu D."/>
            <person name="Xiang H."/>
            <person name="Feng X."/>
            <person name="Li S."/>
            <person name="Wang J."/>
            <person name="Zhang G."/>
            <person name="Kronforst M.R."/>
            <person name="Wang W."/>
        </authorList>
    </citation>
    <scope>NUCLEOTIDE SEQUENCE [LARGE SCALE GENOMIC DNA]</scope>
    <source>
        <strain evidence="2">Ya'a_city_454_Pm</strain>
        <tissue evidence="2">Whole body</tissue>
    </source>
</reference>
<keyword evidence="3" id="KW-1185">Reference proteome</keyword>
<dbReference type="AlphaFoldDB" id="A0A0N1PFM3"/>
<name>A0A0N1PFM3_PAPMA</name>
<evidence type="ECO:0000313" key="3">
    <source>
        <dbReference type="Proteomes" id="UP000053240"/>
    </source>
</evidence>
<proteinExistence type="predicted"/>
<feature type="compositionally biased region" description="Polar residues" evidence="1">
    <location>
        <begin position="207"/>
        <end position="231"/>
    </location>
</feature>
<feature type="compositionally biased region" description="Pro residues" evidence="1">
    <location>
        <begin position="88"/>
        <end position="115"/>
    </location>
</feature>
<gene>
    <name evidence="2" type="ORF">RR48_01277</name>
</gene>
<evidence type="ECO:0000313" key="2">
    <source>
        <dbReference type="EMBL" id="KPJ10242.1"/>
    </source>
</evidence>
<sequence length="231" mass="24897">MYFAGALPPSRQTRVHRAGTRAAALTNLDTNAPTSLYSRLLTLLAARGNNSDDDLPICNRNVPRPALSVPPIELRKISPNKLQQLALRPPPSDARPPPSFPRPPPTFPRPPPSVPRPALSVPRPVPGVPRPQLLQRSVLNVQRTVFTSQTAVLSRTLLVSSAQRMFVTQTPAPVPMGPVFRSPLNPHAPPFTYPQELQRSSGGGRSFSYQPATSSKSYQGTSGSRPPASGS</sequence>
<feature type="region of interest" description="Disordered" evidence="1">
    <location>
        <begin position="86"/>
        <end position="130"/>
    </location>
</feature>
<feature type="region of interest" description="Disordered" evidence="1">
    <location>
        <begin position="177"/>
        <end position="231"/>
    </location>
</feature>
<evidence type="ECO:0000256" key="1">
    <source>
        <dbReference type="SAM" id="MobiDB-lite"/>
    </source>
</evidence>